<protein>
    <recommendedName>
        <fullName evidence="12">Cytochrome b561 domain-containing protein</fullName>
    </recommendedName>
</protein>
<dbReference type="Pfam" id="PF03188">
    <property type="entry name" value="Cytochrom_B561"/>
    <property type="match status" value="1"/>
</dbReference>
<evidence type="ECO:0000256" key="2">
    <source>
        <dbReference type="ARBA" id="ARBA00009809"/>
    </source>
</evidence>
<dbReference type="Gene3D" id="1.20.120.1770">
    <property type="match status" value="1"/>
</dbReference>
<evidence type="ECO:0000256" key="10">
    <source>
        <dbReference type="RuleBase" id="RU003679"/>
    </source>
</evidence>
<organism evidence="13 14">
    <name type="scientific">Boothiomyces macroporosus</name>
    <dbReference type="NCBI Taxonomy" id="261099"/>
    <lineage>
        <taxon>Eukaryota</taxon>
        <taxon>Fungi</taxon>
        <taxon>Fungi incertae sedis</taxon>
        <taxon>Chytridiomycota</taxon>
        <taxon>Chytridiomycota incertae sedis</taxon>
        <taxon>Chytridiomycetes</taxon>
        <taxon>Rhizophydiales</taxon>
        <taxon>Terramycetaceae</taxon>
        <taxon>Boothiomyces</taxon>
    </lineage>
</organism>
<dbReference type="PROSITE" id="PS50939">
    <property type="entry name" value="CYTOCHROME_B561"/>
    <property type="match status" value="1"/>
</dbReference>
<name>A0AAD5ULA0_9FUNG</name>
<feature type="transmembrane region" description="Helical" evidence="11">
    <location>
        <begin position="23"/>
        <end position="43"/>
    </location>
</feature>
<evidence type="ECO:0000256" key="6">
    <source>
        <dbReference type="ARBA" id="ARBA00022982"/>
    </source>
</evidence>
<keyword evidence="5" id="KW-0378">Hydrolase</keyword>
<proteinExistence type="inferred from homology"/>
<dbReference type="InterPro" id="IPR031330">
    <property type="entry name" value="Gly_Hdrlase_35_cat"/>
</dbReference>
<keyword evidence="7 11" id="KW-1133">Transmembrane helix</keyword>
<comment type="similarity">
    <text evidence="2 10">Belongs to the glycosyl hydrolase 35 family.</text>
</comment>
<dbReference type="Pfam" id="PF21467">
    <property type="entry name" value="BetaGal_gal-bd"/>
    <property type="match status" value="1"/>
</dbReference>
<dbReference type="GO" id="GO:0016020">
    <property type="term" value="C:membrane"/>
    <property type="evidence" value="ECO:0007669"/>
    <property type="project" value="UniProtKB-SubCell"/>
</dbReference>
<reference evidence="13" key="1">
    <citation type="submission" date="2020-05" db="EMBL/GenBank/DDBJ databases">
        <title>Phylogenomic resolution of chytrid fungi.</title>
        <authorList>
            <person name="Stajich J.E."/>
            <person name="Amses K."/>
            <person name="Simmons R."/>
            <person name="Seto K."/>
            <person name="Myers J."/>
            <person name="Bonds A."/>
            <person name="Quandt C.A."/>
            <person name="Barry K."/>
            <person name="Liu P."/>
            <person name="Grigoriev I."/>
            <person name="Longcore J.E."/>
            <person name="James T.Y."/>
        </authorList>
    </citation>
    <scope>NUCLEOTIDE SEQUENCE</scope>
    <source>
        <strain evidence="13">PLAUS21</strain>
    </source>
</reference>
<comment type="subcellular location">
    <subcellularLocation>
        <location evidence="1">Membrane</location>
    </subcellularLocation>
</comment>
<dbReference type="GO" id="GO:0004553">
    <property type="term" value="F:hydrolase activity, hydrolyzing O-glycosyl compounds"/>
    <property type="evidence" value="ECO:0007669"/>
    <property type="project" value="InterPro"/>
</dbReference>
<dbReference type="InterPro" id="IPR048913">
    <property type="entry name" value="BetaGal_gal-bd"/>
</dbReference>
<dbReference type="CDD" id="cd08760">
    <property type="entry name" value="Cyt_b561_FRRS1_like"/>
    <property type="match status" value="1"/>
</dbReference>
<evidence type="ECO:0000256" key="3">
    <source>
        <dbReference type="ARBA" id="ARBA00022448"/>
    </source>
</evidence>
<evidence type="ECO:0000256" key="9">
    <source>
        <dbReference type="ARBA" id="ARBA00023295"/>
    </source>
</evidence>
<accession>A0AAD5ULA0</accession>
<feature type="transmembrane region" description="Helical" evidence="11">
    <location>
        <begin position="134"/>
        <end position="151"/>
    </location>
</feature>
<dbReference type="Gene3D" id="3.20.20.80">
    <property type="entry name" value="Glycosidases"/>
    <property type="match status" value="1"/>
</dbReference>
<feature type="transmembrane region" description="Helical" evidence="11">
    <location>
        <begin position="212"/>
        <end position="230"/>
    </location>
</feature>
<evidence type="ECO:0000256" key="5">
    <source>
        <dbReference type="ARBA" id="ARBA00022801"/>
    </source>
</evidence>
<keyword evidence="3" id="KW-0813">Transport</keyword>
<dbReference type="SMART" id="SM00665">
    <property type="entry name" value="B561"/>
    <property type="match status" value="1"/>
</dbReference>
<dbReference type="Pfam" id="PF01301">
    <property type="entry name" value="Glyco_hydro_35"/>
    <property type="match status" value="2"/>
</dbReference>
<evidence type="ECO:0000256" key="8">
    <source>
        <dbReference type="ARBA" id="ARBA00023136"/>
    </source>
</evidence>
<evidence type="ECO:0000256" key="4">
    <source>
        <dbReference type="ARBA" id="ARBA00022692"/>
    </source>
</evidence>
<dbReference type="SUPFAM" id="SSF49785">
    <property type="entry name" value="Galactose-binding domain-like"/>
    <property type="match status" value="2"/>
</dbReference>
<keyword evidence="14" id="KW-1185">Reference proteome</keyword>
<dbReference type="AlphaFoldDB" id="A0AAD5ULA0"/>
<evidence type="ECO:0000313" key="14">
    <source>
        <dbReference type="Proteomes" id="UP001210925"/>
    </source>
</evidence>
<evidence type="ECO:0000256" key="1">
    <source>
        <dbReference type="ARBA" id="ARBA00004370"/>
    </source>
</evidence>
<evidence type="ECO:0000259" key="12">
    <source>
        <dbReference type="PROSITE" id="PS50939"/>
    </source>
</evidence>
<dbReference type="InterPro" id="IPR006593">
    <property type="entry name" value="Cyt_b561/ferric_Rdtase_TM"/>
</dbReference>
<sequence length="1209" mass="137205">MSNTSIINSTDDQYEAVVTTHGLLMYIAWCVSPFIGIYSARYLKDKWGHNWYRAHAAVMGVLTGVLTLAGFILIVLYFPPPHFPDDTLLHSAHTRIGLSLVILMVLQIILGFFSNFKFDTDRTSVPLWDKLHWWLGRGVFLLGVVNVYLGIEFYEEDYDSIPLMWFMYWSALVIGVGALIYGEATNGKVTHGKVDPANQFCDSPNLAMLKELFLTLLIVPLTLVLTYIYLRKRNLGELNEITTASVAYDHEAFGHILNWDQHCFYLRGKPLWVIATLLLAEGVYIFEDDRDVEYLFQLCEELELFVLCAPGPYICAETQGGGISCVIPGHPSWLIAKRHIRIRHSLISFFRLFDQEYSNYCQEWFRNILPIIQRHQVTTKPRGCVLAVQIENETFELIFGLIPLGLSDDMRVLAKCARDLGITVPLFTNDAWEAGSFIAYPEGKKIFGKDHFGIDLYGFDKYSIFAPVSSPKAALLGIPPEKSIWEEWDIKEFKASLDTIEQTVRGYGGGAAQSPLLIPELQGGWFNHHTVKSGYDTTYNYYGKKYTRLILDTVLSQGVTAFNLYMFYGGTNWGTVGDPDVYTSYDYSACIREYGLYCSKGRHVRLVISFVRSFAAEFSRTECQDITIRAPFTITSSVDDYIAKQRRTIGLLKIYFIFFRNLNLKKPTASTITVHRNNREPLQLKSKLPFKQSFIGIADYKTKSGLHLILATIPIYTRIFTKTDQEIWIVQCDDEINGQLAFYGKVECTGNIEPITLVEGDATIISLKKSSGSCKVTDGKGGSLVIVALTGYNLETLYPVFTEPYWGTFDTTVAAVFWGCHQFEFIIKDRILEVDAFENDKSVYGISGIDEFKNFSPTDKFGTEYVVEHKLNEIKAEDIELAHHLPVLEFTRSRTLDFNKVPWQKLELAKGKTYPVKNAIDFCFTSGHVLYKLEFNLTSVPAAPLTFDINMRHQCALYINNKSFGGHLTYSLSLFRPGGKSGPDFGRLYGWESYDLHPADLVRGKNEIICIVESLGMGRQPGPSNDIRTPRGIIDAKIKGIKDIKWYISGVDVRKTKNPFNMSGIPLDNQPDWVDLEKPLKNILPSNILVPTWFDGKFTVSTKKDLIAPLRLIVRGTNMAYIFINGIFIARYYGSIGPQNSFYIPCDMYNETNIIRVMTYSTEHQHQSGNLELSFNLWKIEDQDNAVTSGNLNETGRTFILYSQTLKVQ</sequence>
<dbReference type="GO" id="GO:0005975">
    <property type="term" value="P:carbohydrate metabolic process"/>
    <property type="evidence" value="ECO:0007669"/>
    <property type="project" value="InterPro"/>
</dbReference>
<dbReference type="SUPFAM" id="SSF51445">
    <property type="entry name" value="(Trans)glycosidases"/>
    <property type="match status" value="1"/>
</dbReference>
<gene>
    <name evidence="13" type="ORF">HK103_003106</name>
</gene>
<comment type="caution">
    <text evidence="13">The sequence shown here is derived from an EMBL/GenBank/DDBJ whole genome shotgun (WGS) entry which is preliminary data.</text>
</comment>
<dbReference type="EMBL" id="JADGKB010000022">
    <property type="protein sequence ID" value="KAJ3258965.1"/>
    <property type="molecule type" value="Genomic_DNA"/>
</dbReference>
<keyword evidence="9" id="KW-0326">Glycosidase</keyword>
<evidence type="ECO:0000256" key="7">
    <source>
        <dbReference type="ARBA" id="ARBA00022989"/>
    </source>
</evidence>
<dbReference type="InterPro" id="IPR001944">
    <property type="entry name" value="Glycoside_Hdrlase_35"/>
</dbReference>
<feature type="transmembrane region" description="Helical" evidence="11">
    <location>
        <begin position="96"/>
        <end position="113"/>
    </location>
</feature>
<keyword evidence="6" id="KW-0249">Electron transport</keyword>
<feature type="domain" description="Cytochrome b561" evidence="12">
    <location>
        <begin position="1"/>
        <end position="190"/>
    </location>
</feature>
<dbReference type="InterPro" id="IPR008979">
    <property type="entry name" value="Galactose-bd-like_sf"/>
</dbReference>
<keyword evidence="8 11" id="KW-0472">Membrane</keyword>
<dbReference type="Gene3D" id="2.60.120.260">
    <property type="entry name" value="Galactose-binding domain-like"/>
    <property type="match status" value="2"/>
</dbReference>
<feature type="transmembrane region" description="Helical" evidence="11">
    <location>
        <begin position="163"/>
        <end position="181"/>
    </location>
</feature>
<dbReference type="PANTHER" id="PTHR23421">
    <property type="entry name" value="BETA-GALACTOSIDASE RELATED"/>
    <property type="match status" value="1"/>
</dbReference>
<evidence type="ECO:0000313" key="13">
    <source>
        <dbReference type="EMBL" id="KAJ3258965.1"/>
    </source>
</evidence>
<keyword evidence="4 11" id="KW-0812">Transmembrane</keyword>
<dbReference type="InterPro" id="IPR017853">
    <property type="entry name" value="GH"/>
</dbReference>
<feature type="transmembrane region" description="Helical" evidence="11">
    <location>
        <begin position="55"/>
        <end position="76"/>
    </location>
</feature>
<evidence type="ECO:0000256" key="11">
    <source>
        <dbReference type="SAM" id="Phobius"/>
    </source>
</evidence>
<dbReference type="Proteomes" id="UP001210925">
    <property type="component" value="Unassembled WGS sequence"/>
</dbReference>